<sequence length="306" mass="34810">MDKGNIDKILADLWNCKLPSIEDAKLMLNLGAEVLGKEDNTIQLQTPITVCGDIHGQFYDLLELFSVGGRPPEQNFIFLGDYVDRGFYSTETFFLLLGLKIRYPRKIYLLRGNHESQQVTEDYGFYDEVSRKYNDPIIYNKCLEVFCNLPIAAVIDDKIFCVHGGLSPSLKSIDDLKDIDRKKEPPQDGLFSDVLWSDPENVEGFKESQRGAGFVFGGDVTHKFLQQNNLRFICRAHQVANDGFEKWFDGALYTVWSAPNYCYRSGNLASVFEITNSDKTKFKIFKEAPACARGSIPESKLPQYFV</sequence>
<evidence type="ECO:0000256" key="2">
    <source>
        <dbReference type="ARBA" id="ARBA00022801"/>
    </source>
</evidence>
<comment type="caution">
    <text evidence="6">The sequence shown here is derived from an EMBL/GenBank/DDBJ whole genome shotgun (WGS) entry which is preliminary data.</text>
</comment>
<dbReference type="EC" id="3.1.3.16" evidence="4"/>
<dbReference type="PRINTS" id="PR00114">
    <property type="entry name" value="STPHPHTASE"/>
</dbReference>
<evidence type="ECO:0000256" key="3">
    <source>
        <dbReference type="ARBA" id="ARBA00023211"/>
    </source>
</evidence>
<keyword evidence="3" id="KW-0464">Manganese</keyword>
<dbReference type="PANTHER" id="PTHR45619">
    <property type="entry name" value="SERINE/THREONINE-PROTEIN PHOSPHATASE PP2A-RELATED"/>
    <property type="match status" value="1"/>
</dbReference>
<protein>
    <recommendedName>
        <fullName evidence="4">Serine/threonine-protein phosphatase</fullName>
        <ecNumber evidence="4">3.1.3.16</ecNumber>
    </recommendedName>
</protein>
<dbReference type="PROSITE" id="PS00125">
    <property type="entry name" value="SER_THR_PHOSPHATASE"/>
    <property type="match status" value="1"/>
</dbReference>
<dbReference type="InterPro" id="IPR029052">
    <property type="entry name" value="Metallo-depent_PP-like"/>
</dbReference>
<dbReference type="SUPFAM" id="SSF56300">
    <property type="entry name" value="Metallo-dependent phosphatases"/>
    <property type="match status" value="1"/>
</dbReference>
<evidence type="ECO:0000313" key="7">
    <source>
        <dbReference type="Proteomes" id="UP001470230"/>
    </source>
</evidence>
<dbReference type="InterPro" id="IPR047129">
    <property type="entry name" value="PPA2-like"/>
</dbReference>
<organism evidence="6 7">
    <name type="scientific">Tritrichomonas musculus</name>
    <dbReference type="NCBI Taxonomy" id="1915356"/>
    <lineage>
        <taxon>Eukaryota</taxon>
        <taxon>Metamonada</taxon>
        <taxon>Parabasalia</taxon>
        <taxon>Tritrichomonadida</taxon>
        <taxon>Tritrichomonadidae</taxon>
        <taxon>Tritrichomonas</taxon>
    </lineage>
</organism>
<dbReference type="Proteomes" id="UP001470230">
    <property type="component" value="Unassembled WGS sequence"/>
</dbReference>
<evidence type="ECO:0000259" key="5">
    <source>
        <dbReference type="PROSITE" id="PS00125"/>
    </source>
</evidence>
<gene>
    <name evidence="6" type="ORF">M9Y10_043149</name>
</gene>
<dbReference type="Pfam" id="PF00149">
    <property type="entry name" value="Metallophos"/>
    <property type="match status" value="1"/>
</dbReference>
<dbReference type="EMBL" id="JAPFFF010000008">
    <property type="protein sequence ID" value="KAK8884046.1"/>
    <property type="molecule type" value="Genomic_DNA"/>
</dbReference>
<evidence type="ECO:0000256" key="4">
    <source>
        <dbReference type="RuleBase" id="RU004273"/>
    </source>
</evidence>
<dbReference type="InterPro" id="IPR006186">
    <property type="entry name" value="Ser/Thr-sp_prot-phosphatase"/>
</dbReference>
<dbReference type="CDD" id="cd07415">
    <property type="entry name" value="MPP_PP2A_PP4_PP6"/>
    <property type="match status" value="1"/>
</dbReference>
<keyword evidence="2 4" id="KW-0378">Hydrolase</keyword>
<feature type="domain" description="Serine/threonine specific protein phosphatases" evidence="5">
    <location>
        <begin position="110"/>
        <end position="115"/>
    </location>
</feature>
<evidence type="ECO:0000313" key="6">
    <source>
        <dbReference type="EMBL" id="KAK8884046.1"/>
    </source>
</evidence>
<evidence type="ECO:0000256" key="1">
    <source>
        <dbReference type="ARBA" id="ARBA00022723"/>
    </source>
</evidence>
<accession>A0ABR2K015</accession>
<proteinExistence type="inferred from homology"/>
<dbReference type="InterPro" id="IPR004843">
    <property type="entry name" value="Calcineurin-like_PHP"/>
</dbReference>
<comment type="catalytic activity">
    <reaction evidence="4">
        <text>O-phospho-L-threonyl-[protein] + H2O = L-threonyl-[protein] + phosphate</text>
        <dbReference type="Rhea" id="RHEA:47004"/>
        <dbReference type="Rhea" id="RHEA-COMP:11060"/>
        <dbReference type="Rhea" id="RHEA-COMP:11605"/>
        <dbReference type="ChEBI" id="CHEBI:15377"/>
        <dbReference type="ChEBI" id="CHEBI:30013"/>
        <dbReference type="ChEBI" id="CHEBI:43474"/>
        <dbReference type="ChEBI" id="CHEBI:61977"/>
        <dbReference type="EC" id="3.1.3.16"/>
    </reaction>
</comment>
<reference evidence="6 7" key="1">
    <citation type="submission" date="2024-04" db="EMBL/GenBank/DDBJ databases">
        <title>Tritrichomonas musculus Genome.</title>
        <authorList>
            <person name="Alves-Ferreira E."/>
            <person name="Grigg M."/>
            <person name="Lorenzi H."/>
            <person name="Galac M."/>
        </authorList>
    </citation>
    <scope>NUCLEOTIDE SEQUENCE [LARGE SCALE GENOMIC DNA]</scope>
    <source>
        <strain evidence="6 7">EAF2021</strain>
    </source>
</reference>
<comment type="similarity">
    <text evidence="4">Belongs to the PPP phosphatase family.</text>
</comment>
<dbReference type="Gene3D" id="3.60.21.10">
    <property type="match status" value="1"/>
</dbReference>
<keyword evidence="1" id="KW-0479">Metal-binding</keyword>
<keyword evidence="7" id="KW-1185">Reference proteome</keyword>
<dbReference type="SMART" id="SM00156">
    <property type="entry name" value="PP2Ac"/>
    <property type="match status" value="1"/>
</dbReference>
<name>A0ABR2K015_9EUKA</name>